<feature type="region of interest" description="Disordered" evidence="1">
    <location>
        <begin position="60"/>
        <end position="93"/>
    </location>
</feature>
<evidence type="ECO:0000313" key="4">
    <source>
        <dbReference type="Proteomes" id="UP000594034"/>
    </source>
</evidence>
<dbReference type="KEGG" id="asim:FE240_03935"/>
<feature type="chain" id="PRO_5023892866" evidence="2">
    <location>
        <begin position="19"/>
        <end position="93"/>
    </location>
</feature>
<gene>
    <name evidence="3" type="ORF">FE240_03935</name>
</gene>
<dbReference type="AlphaFoldDB" id="A0A5J6WUQ1"/>
<evidence type="ECO:0000313" key="3">
    <source>
        <dbReference type="EMBL" id="QFI53921.1"/>
    </source>
</evidence>
<name>A0A5J6WUQ1_9GAMM</name>
<feature type="signal peptide" evidence="2">
    <location>
        <begin position="1"/>
        <end position="18"/>
    </location>
</feature>
<keyword evidence="4" id="KW-1185">Reference proteome</keyword>
<dbReference type="EMBL" id="CP040449">
    <property type="protein sequence ID" value="QFI53921.1"/>
    <property type="molecule type" value="Genomic_DNA"/>
</dbReference>
<evidence type="ECO:0000256" key="1">
    <source>
        <dbReference type="SAM" id="MobiDB-lite"/>
    </source>
</evidence>
<reference evidence="3 4" key="1">
    <citation type="submission" date="2019-05" db="EMBL/GenBank/DDBJ databases">
        <title>OXA-830, a novel chromosomally encoded expanded-spectrum class D beta-lactamase in Aeromonas simiae.</title>
        <authorList>
            <person name="Zhou W."/>
            <person name="Chen Q."/>
        </authorList>
    </citation>
    <scope>NUCLEOTIDE SEQUENCE [LARGE SCALE GENOMIC DNA]</scope>
    <source>
        <strain evidence="3 4">A6</strain>
    </source>
</reference>
<evidence type="ECO:0000256" key="2">
    <source>
        <dbReference type="SAM" id="SignalP"/>
    </source>
</evidence>
<keyword evidence="2" id="KW-0732">Signal</keyword>
<dbReference type="Proteomes" id="UP000594034">
    <property type="component" value="Chromosome"/>
</dbReference>
<proteinExistence type="predicted"/>
<protein>
    <submittedName>
        <fullName evidence="3">Uncharacterized protein</fullName>
    </submittedName>
</protein>
<dbReference type="RefSeq" id="WP_193003457.1">
    <property type="nucleotide sequence ID" value="NZ_CP040449.1"/>
</dbReference>
<organism evidence="3 4">
    <name type="scientific">Aeromonas simiae</name>
    <dbReference type="NCBI Taxonomy" id="218936"/>
    <lineage>
        <taxon>Bacteria</taxon>
        <taxon>Pseudomonadati</taxon>
        <taxon>Pseudomonadota</taxon>
        <taxon>Gammaproteobacteria</taxon>
        <taxon>Aeromonadales</taxon>
        <taxon>Aeromonadaceae</taxon>
        <taxon>Aeromonas</taxon>
    </lineage>
</organism>
<sequence>MKSRVLLLSMCLAAPAWAGIQIDSNGIHVNVDNQTEVRKWKEKHKNDCSWIEIGGIKVTSDGCTGKENQNNQNRSVHGNNNPGKGHNKGNGKH</sequence>
<feature type="compositionally biased region" description="Polar residues" evidence="1">
    <location>
        <begin position="66"/>
        <end position="76"/>
    </location>
</feature>
<accession>A0A5J6WUQ1</accession>